<keyword evidence="1" id="KW-0812">Transmembrane</keyword>
<evidence type="ECO:0000313" key="4">
    <source>
        <dbReference type="Proteomes" id="UP000243534"/>
    </source>
</evidence>
<proteinExistence type="predicted"/>
<protein>
    <submittedName>
        <fullName evidence="2">Conjugal transfer protein TraQ</fullName>
    </submittedName>
    <submittedName>
        <fullName evidence="3">Putative traQ conjugal transfer protein</fullName>
    </submittedName>
</protein>
<reference evidence="2 4" key="1">
    <citation type="submission" date="2016-07" db="EMBL/GenBank/DDBJ databases">
        <authorList>
            <person name="Yuval B."/>
        </authorList>
    </citation>
    <scope>NUCLEOTIDE SEQUENCE [LARGE SCALE GENOMIC DNA]</scope>
    <source>
        <strain evidence="2 4">IL</strain>
    </source>
</reference>
<accession>A0A1E7YV37</accession>
<keyword evidence="5" id="KW-1185">Reference proteome</keyword>
<dbReference type="EMBL" id="LJAM02000074">
    <property type="protein sequence ID" value="RAP71995.1"/>
    <property type="molecule type" value="Genomic_DNA"/>
</dbReference>
<feature type="transmembrane region" description="Helical" evidence="1">
    <location>
        <begin position="102"/>
        <end position="123"/>
    </location>
</feature>
<dbReference type="Proteomes" id="UP000243534">
    <property type="component" value="Unassembled WGS sequence"/>
</dbReference>
<dbReference type="AlphaFoldDB" id="A0A1E7YV37"/>
<feature type="transmembrane region" description="Helical" evidence="1">
    <location>
        <begin position="54"/>
        <end position="73"/>
    </location>
</feature>
<gene>
    <name evidence="3" type="ORF">ACZ87_01177</name>
    <name evidence="2" type="ORF">BBW68_02660</name>
</gene>
<dbReference type="NCBIfam" id="NF033883">
    <property type="entry name" value="conj_TraQ_IncI1"/>
    <property type="match status" value="1"/>
</dbReference>
<dbReference type="RefSeq" id="WP_070135847.1">
    <property type="nucleotide sequence ID" value="NZ_LJAM02000074.1"/>
</dbReference>
<keyword evidence="1" id="KW-0472">Membrane</keyword>
<keyword evidence="1" id="KW-1133">Transmembrane helix</keyword>
<sequence>MDAIQILVQVADGLKTSGIRLILALGFMFGLGGCIFTLFSVAQRVRTGKPGSGIKALASVCLGGALIALQQMMNKASHTLSFGDVSFDAIAYAPESMGQAKLAIDAVLTLLRAVGVMFFFMGISRVRRSLVDGHTGLTAREDVSAGMVILICGILLACNPQLLDALQQTLHLSWN</sequence>
<dbReference type="EMBL" id="MAYS01000573">
    <property type="protein sequence ID" value="OFC58920.1"/>
    <property type="molecule type" value="Genomic_DNA"/>
</dbReference>
<dbReference type="Proteomes" id="UP000244334">
    <property type="component" value="Unassembled WGS sequence"/>
</dbReference>
<evidence type="ECO:0000256" key="1">
    <source>
        <dbReference type="SAM" id="Phobius"/>
    </source>
</evidence>
<evidence type="ECO:0000313" key="5">
    <source>
        <dbReference type="Proteomes" id="UP000244334"/>
    </source>
</evidence>
<evidence type="ECO:0000313" key="2">
    <source>
        <dbReference type="EMBL" id="OFC58920.1"/>
    </source>
</evidence>
<organism evidence="2 4">
    <name type="scientific">Candidatus Erwinia dacicola</name>
    <dbReference type="NCBI Taxonomy" id="252393"/>
    <lineage>
        <taxon>Bacteria</taxon>
        <taxon>Pseudomonadati</taxon>
        <taxon>Pseudomonadota</taxon>
        <taxon>Gammaproteobacteria</taxon>
        <taxon>Enterobacterales</taxon>
        <taxon>Erwiniaceae</taxon>
        <taxon>Erwinia</taxon>
    </lineage>
</organism>
<comment type="caution">
    <text evidence="2">The sequence shown here is derived from an EMBL/GenBank/DDBJ whole genome shotgun (WGS) entry which is preliminary data.</text>
</comment>
<dbReference type="InterPro" id="IPR048039">
    <property type="entry name" value="TraQ-like"/>
</dbReference>
<feature type="transmembrane region" description="Helical" evidence="1">
    <location>
        <begin position="143"/>
        <end position="163"/>
    </location>
</feature>
<name>A0A1E7YV37_9GAMM</name>
<feature type="transmembrane region" description="Helical" evidence="1">
    <location>
        <begin position="21"/>
        <end position="42"/>
    </location>
</feature>
<evidence type="ECO:0000313" key="3">
    <source>
        <dbReference type="EMBL" id="RAP71995.1"/>
    </source>
</evidence>
<reference evidence="3 5" key="2">
    <citation type="submission" date="2018-04" db="EMBL/GenBank/DDBJ databases">
        <title>Genomes of the Obligate Erwinia dacicola and Facultative Enterobacter sp. OLF Endosymbionts of the Olive Fruit fly, Bactrocera oleae.</title>
        <authorList>
            <person name="Estes A.M."/>
            <person name="Hearn D.J."/>
            <person name="Agarwal S."/>
            <person name="Pierson E.A."/>
            <person name="Dunning-Hotopp J.C."/>
        </authorList>
    </citation>
    <scope>NUCLEOTIDE SEQUENCE [LARGE SCALE GENOMIC DNA]</scope>
    <source>
        <strain evidence="3 5">Oroville</strain>
    </source>
</reference>